<keyword evidence="1" id="KW-1133">Transmembrane helix</keyword>
<reference evidence="3" key="1">
    <citation type="submission" date="2021-03" db="EMBL/GenBank/DDBJ databases">
        <authorList>
            <person name="Bekaert M."/>
        </authorList>
    </citation>
    <scope>NUCLEOTIDE SEQUENCE</scope>
</reference>
<dbReference type="OrthoDB" id="6159675at2759"/>
<organism evidence="3 4">
    <name type="scientific">Mytilus edulis</name>
    <name type="common">Blue mussel</name>
    <dbReference type="NCBI Taxonomy" id="6550"/>
    <lineage>
        <taxon>Eukaryota</taxon>
        <taxon>Metazoa</taxon>
        <taxon>Spiralia</taxon>
        <taxon>Lophotrochozoa</taxon>
        <taxon>Mollusca</taxon>
        <taxon>Bivalvia</taxon>
        <taxon>Autobranchia</taxon>
        <taxon>Pteriomorphia</taxon>
        <taxon>Mytilida</taxon>
        <taxon>Mytiloidea</taxon>
        <taxon>Mytilidae</taxon>
        <taxon>Mytilinae</taxon>
        <taxon>Mytilus</taxon>
    </lineage>
</organism>
<accession>A0A8S3TLC4</accession>
<feature type="chain" id="PRO_5035745503" description="TNFR-Cys domain-containing protein" evidence="2">
    <location>
        <begin position="19"/>
        <end position="205"/>
    </location>
</feature>
<gene>
    <name evidence="3" type="ORF">MEDL_42610</name>
</gene>
<keyword evidence="4" id="KW-1185">Reference proteome</keyword>
<dbReference type="EMBL" id="CAJPWZ010002037">
    <property type="protein sequence ID" value="CAG2229745.1"/>
    <property type="molecule type" value="Genomic_DNA"/>
</dbReference>
<evidence type="ECO:0000313" key="4">
    <source>
        <dbReference type="Proteomes" id="UP000683360"/>
    </source>
</evidence>
<comment type="caution">
    <text evidence="3">The sequence shown here is derived from an EMBL/GenBank/DDBJ whole genome shotgun (WGS) entry which is preliminary data.</text>
</comment>
<feature type="transmembrane region" description="Helical" evidence="1">
    <location>
        <begin position="127"/>
        <end position="147"/>
    </location>
</feature>
<name>A0A8S3TLC4_MYTED</name>
<protein>
    <recommendedName>
        <fullName evidence="5">TNFR-Cys domain-containing protein</fullName>
    </recommendedName>
</protein>
<dbReference type="Proteomes" id="UP000683360">
    <property type="component" value="Unassembled WGS sequence"/>
</dbReference>
<proteinExistence type="predicted"/>
<evidence type="ECO:0000256" key="2">
    <source>
        <dbReference type="SAM" id="SignalP"/>
    </source>
</evidence>
<evidence type="ECO:0000313" key="3">
    <source>
        <dbReference type="EMBL" id="CAG2229745.1"/>
    </source>
</evidence>
<keyword evidence="1" id="KW-0472">Membrane</keyword>
<keyword evidence="1" id="KW-0812">Transmembrane</keyword>
<evidence type="ECO:0000256" key="1">
    <source>
        <dbReference type="SAM" id="Phobius"/>
    </source>
</evidence>
<dbReference type="AlphaFoldDB" id="A0A8S3TLC4"/>
<feature type="signal peptide" evidence="2">
    <location>
        <begin position="1"/>
        <end position="18"/>
    </location>
</feature>
<keyword evidence="2" id="KW-0732">Signal</keyword>
<evidence type="ECO:0008006" key="5">
    <source>
        <dbReference type="Google" id="ProtNLM"/>
    </source>
</evidence>
<sequence>MRNILTYALFFYLNVVSGKICKTCKNNTNCQYYCCDNFELNDGKCQECKIGSTSMQGNACYPCKGMSYGKKCGLECHCLSHQMCHNEHGCLTVTSVETTNTGITEYITTAGFHHSKESKGRMLSTSLLTYIGITGCSALTLAICVICRQRAMDRLRQIKNCFKTSPPNDSKLQVPDKKKLTEDDSFKRVNDEQYVVENALYEEVQ</sequence>